<evidence type="ECO:0000256" key="1">
    <source>
        <dbReference type="SAM" id="MobiDB-lite"/>
    </source>
</evidence>
<name>A0ABT9UCS2_9MICC</name>
<gene>
    <name evidence="2" type="ORF">J2T22_000622</name>
</gene>
<feature type="compositionally biased region" description="Pro residues" evidence="1">
    <location>
        <begin position="20"/>
        <end position="31"/>
    </location>
</feature>
<evidence type="ECO:0000313" key="3">
    <source>
        <dbReference type="Proteomes" id="UP001226389"/>
    </source>
</evidence>
<accession>A0ABT9UCS2</accession>
<proteinExistence type="predicted"/>
<evidence type="ECO:0000313" key="2">
    <source>
        <dbReference type="EMBL" id="MDQ0117452.1"/>
    </source>
</evidence>
<protein>
    <submittedName>
        <fullName evidence="2">Uncharacterized protein</fullName>
    </submittedName>
</protein>
<comment type="caution">
    <text evidence="2">The sequence shown here is derived from an EMBL/GenBank/DDBJ whole genome shotgun (WGS) entry which is preliminary data.</text>
</comment>
<feature type="compositionally biased region" description="Low complexity" evidence="1">
    <location>
        <begin position="1"/>
        <end position="19"/>
    </location>
</feature>
<reference evidence="2 3" key="1">
    <citation type="submission" date="2023-07" db="EMBL/GenBank/DDBJ databases">
        <title>Sorghum-associated microbial communities from plants grown in Nebraska, USA.</title>
        <authorList>
            <person name="Schachtman D."/>
        </authorList>
    </citation>
    <scope>NUCLEOTIDE SEQUENCE [LARGE SCALE GENOMIC DNA]</scope>
    <source>
        <strain evidence="2 3">DS994</strain>
    </source>
</reference>
<feature type="region of interest" description="Disordered" evidence="1">
    <location>
        <begin position="1"/>
        <end position="34"/>
    </location>
</feature>
<dbReference type="RefSeq" id="WP_307488293.1">
    <property type="nucleotide sequence ID" value="NZ_JAUSSY010000002.1"/>
</dbReference>
<sequence>MTTQTPEPTAPAPLTFAAPPAAPGKPNPIPRGIPWNAPITASKAIELVDVAGNPEPVLPATSAEQE</sequence>
<keyword evidence="3" id="KW-1185">Reference proteome</keyword>
<dbReference type="EMBL" id="JAUSSY010000002">
    <property type="protein sequence ID" value="MDQ0117452.1"/>
    <property type="molecule type" value="Genomic_DNA"/>
</dbReference>
<dbReference type="Proteomes" id="UP001226389">
    <property type="component" value="Unassembled WGS sequence"/>
</dbReference>
<organism evidence="2 3">
    <name type="scientific">Pseudarthrobacter defluvii</name>
    <dbReference type="NCBI Taxonomy" id="410837"/>
    <lineage>
        <taxon>Bacteria</taxon>
        <taxon>Bacillati</taxon>
        <taxon>Actinomycetota</taxon>
        <taxon>Actinomycetes</taxon>
        <taxon>Micrococcales</taxon>
        <taxon>Micrococcaceae</taxon>
        <taxon>Pseudarthrobacter</taxon>
    </lineage>
</organism>